<evidence type="ECO:0000313" key="8">
    <source>
        <dbReference type="Proteomes" id="UP000284779"/>
    </source>
</evidence>
<keyword evidence="2 6" id="KW-0812">Transmembrane</keyword>
<feature type="transmembrane region" description="Helical" evidence="6">
    <location>
        <begin position="128"/>
        <end position="147"/>
    </location>
</feature>
<dbReference type="PANTHER" id="PTHR30474:SF1">
    <property type="entry name" value="PEPTIDOGLYCAN GLYCOSYLTRANSFERASE MRDB"/>
    <property type="match status" value="1"/>
</dbReference>
<dbReference type="GO" id="GO:0005886">
    <property type="term" value="C:plasma membrane"/>
    <property type="evidence" value="ECO:0007669"/>
    <property type="project" value="TreeGrafter"/>
</dbReference>
<sequence>MKNYKLSNFNFRLFIYVLAVTAVGIYAIGNAAEAEGYQLKQIIGLVLSLVVLTTFTLISYKFVFKFYWVIYGVMIFFLLLVMLFGETNLGAKRWIDLGFTQFQPSELAKIFLIIFMATYIYKHQETLNTFKTLATVVVFSIIPIGFIYKQPDLSTTIVIFITFCAIMFLSGVHYKIITGVLVTAIPIVLVVGYIVLQPSSGILADYQYQRIESFLNKDSDSQSSKDDKWQQENSILAIGSGGLTGKGFNDKGNVLSVKEGNFLPESHTDFIFAIVGEELGFVGAAAVIILLFAIVVECFITGSRAPTLHGRLFCFGFGVLLGVQSFVNIAVTTMILPNTGLPLPFVSYGLTSLVSMYCGIGIVLNIGLQRNKALV</sequence>
<evidence type="ECO:0000256" key="2">
    <source>
        <dbReference type="ARBA" id="ARBA00022692"/>
    </source>
</evidence>
<protein>
    <submittedName>
        <fullName evidence="7">Rod shape-determining protein RodA</fullName>
    </submittedName>
</protein>
<dbReference type="GO" id="GO:0051301">
    <property type="term" value="P:cell division"/>
    <property type="evidence" value="ECO:0007669"/>
    <property type="project" value="InterPro"/>
</dbReference>
<evidence type="ECO:0000313" key="7">
    <source>
        <dbReference type="EMBL" id="RHA19238.1"/>
    </source>
</evidence>
<feature type="transmembrane region" description="Helical" evidence="6">
    <location>
        <begin position="41"/>
        <end position="59"/>
    </location>
</feature>
<feature type="transmembrane region" description="Helical" evidence="6">
    <location>
        <begin position="312"/>
        <end position="336"/>
    </location>
</feature>
<evidence type="ECO:0000256" key="6">
    <source>
        <dbReference type="SAM" id="Phobius"/>
    </source>
</evidence>
<organism evidence="7 8">
    <name type="scientific">Eubacterium ventriosum</name>
    <dbReference type="NCBI Taxonomy" id="39496"/>
    <lineage>
        <taxon>Bacteria</taxon>
        <taxon>Bacillati</taxon>
        <taxon>Bacillota</taxon>
        <taxon>Clostridia</taxon>
        <taxon>Eubacteriales</taxon>
        <taxon>Eubacteriaceae</taxon>
        <taxon>Eubacterium</taxon>
    </lineage>
</organism>
<dbReference type="Proteomes" id="UP000284779">
    <property type="component" value="Unassembled WGS sequence"/>
</dbReference>
<dbReference type="RefSeq" id="WP_117970281.1">
    <property type="nucleotide sequence ID" value="NZ_QSFD01000004.1"/>
</dbReference>
<feature type="transmembrane region" description="Helical" evidence="6">
    <location>
        <begin position="153"/>
        <end position="169"/>
    </location>
</feature>
<comment type="caution">
    <text evidence="7">The sequence shown here is derived from an EMBL/GenBank/DDBJ whole genome shotgun (WGS) entry which is preliminary data.</text>
</comment>
<accession>A0A413R9Y8</accession>
<feature type="transmembrane region" description="Helical" evidence="6">
    <location>
        <begin position="348"/>
        <end position="368"/>
    </location>
</feature>
<dbReference type="PANTHER" id="PTHR30474">
    <property type="entry name" value="CELL CYCLE PROTEIN"/>
    <property type="match status" value="1"/>
</dbReference>
<feature type="transmembrane region" description="Helical" evidence="6">
    <location>
        <begin position="66"/>
        <end position="85"/>
    </location>
</feature>
<dbReference type="GO" id="GO:0008360">
    <property type="term" value="P:regulation of cell shape"/>
    <property type="evidence" value="ECO:0007669"/>
    <property type="project" value="UniProtKB-KW"/>
</dbReference>
<evidence type="ECO:0000256" key="5">
    <source>
        <dbReference type="ARBA" id="ARBA00023136"/>
    </source>
</evidence>
<proteinExistence type="predicted"/>
<dbReference type="Pfam" id="PF01098">
    <property type="entry name" value="FTSW_RODA_SPOVE"/>
    <property type="match status" value="1"/>
</dbReference>
<dbReference type="GO" id="GO:0032153">
    <property type="term" value="C:cell division site"/>
    <property type="evidence" value="ECO:0007669"/>
    <property type="project" value="TreeGrafter"/>
</dbReference>
<keyword evidence="4 6" id="KW-1133">Transmembrane helix</keyword>
<feature type="transmembrane region" description="Helical" evidence="6">
    <location>
        <begin position="279"/>
        <end position="300"/>
    </location>
</feature>
<keyword evidence="5 6" id="KW-0472">Membrane</keyword>
<feature type="transmembrane region" description="Helical" evidence="6">
    <location>
        <begin position="105"/>
        <end position="121"/>
    </location>
</feature>
<keyword evidence="8" id="KW-1185">Reference proteome</keyword>
<comment type="subcellular location">
    <subcellularLocation>
        <location evidence="1">Membrane</location>
        <topology evidence="1">Multi-pass membrane protein</topology>
    </subcellularLocation>
</comment>
<evidence type="ECO:0000256" key="1">
    <source>
        <dbReference type="ARBA" id="ARBA00004141"/>
    </source>
</evidence>
<reference evidence="7 8" key="1">
    <citation type="submission" date="2018-08" db="EMBL/GenBank/DDBJ databases">
        <title>A genome reference for cultivated species of the human gut microbiota.</title>
        <authorList>
            <person name="Zou Y."/>
            <person name="Xue W."/>
            <person name="Luo G."/>
        </authorList>
    </citation>
    <scope>NUCLEOTIDE SEQUENCE [LARGE SCALE GENOMIC DNA]</scope>
    <source>
        <strain evidence="7 8">AM44-11BH</strain>
    </source>
</reference>
<dbReference type="GO" id="GO:0015648">
    <property type="term" value="F:lipid-linked peptidoglycan transporter activity"/>
    <property type="evidence" value="ECO:0007669"/>
    <property type="project" value="TreeGrafter"/>
</dbReference>
<gene>
    <name evidence="7" type="ORF">DW944_05210</name>
</gene>
<keyword evidence="3" id="KW-0133">Cell shape</keyword>
<dbReference type="EMBL" id="QSFD01000004">
    <property type="protein sequence ID" value="RHA19238.1"/>
    <property type="molecule type" value="Genomic_DNA"/>
</dbReference>
<dbReference type="InterPro" id="IPR001182">
    <property type="entry name" value="FtsW/RodA"/>
</dbReference>
<dbReference type="AlphaFoldDB" id="A0A413R9Y8"/>
<name>A0A413R9Y8_9FIRM</name>
<evidence type="ECO:0000256" key="4">
    <source>
        <dbReference type="ARBA" id="ARBA00022989"/>
    </source>
</evidence>
<feature type="transmembrane region" description="Helical" evidence="6">
    <location>
        <begin position="9"/>
        <end position="29"/>
    </location>
</feature>
<evidence type="ECO:0000256" key="3">
    <source>
        <dbReference type="ARBA" id="ARBA00022960"/>
    </source>
</evidence>
<feature type="transmembrane region" description="Helical" evidence="6">
    <location>
        <begin position="176"/>
        <end position="196"/>
    </location>
</feature>